<feature type="domain" description="UPF0033" evidence="11">
    <location>
        <begin position="406"/>
        <end position="430"/>
    </location>
</feature>
<feature type="region of interest" description="Disordered" evidence="9">
    <location>
        <begin position="337"/>
        <end position="371"/>
    </location>
</feature>
<feature type="transmembrane region" description="Helical" evidence="10">
    <location>
        <begin position="151"/>
        <end position="169"/>
    </location>
</feature>
<evidence type="ECO:0000313" key="12">
    <source>
        <dbReference type="EMBL" id="AGS35452.1"/>
    </source>
</evidence>
<evidence type="ECO:0000256" key="7">
    <source>
        <dbReference type="ARBA" id="ARBA00023136"/>
    </source>
</evidence>
<feature type="transmembrane region" description="Helical" evidence="10">
    <location>
        <begin position="39"/>
        <end position="63"/>
    </location>
</feature>
<protein>
    <recommendedName>
        <fullName evidence="11">UPF0033 domain-containing protein</fullName>
    </recommendedName>
</protein>
<evidence type="ECO:0000256" key="5">
    <source>
        <dbReference type="ARBA" id="ARBA00022692"/>
    </source>
</evidence>
<dbReference type="Pfam" id="PF04143">
    <property type="entry name" value="Sulf_transp"/>
    <property type="match status" value="1"/>
</dbReference>
<dbReference type="EMBL" id="CP003924">
    <property type="protein sequence ID" value="AGS35452.1"/>
    <property type="molecule type" value="Genomic_DNA"/>
</dbReference>
<proteinExistence type="inferred from homology"/>
<dbReference type="Pfam" id="PF01206">
    <property type="entry name" value="TusA"/>
    <property type="match status" value="1"/>
</dbReference>
<evidence type="ECO:0000256" key="6">
    <source>
        <dbReference type="ARBA" id="ARBA00022989"/>
    </source>
</evidence>
<evidence type="ECO:0000256" key="2">
    <source>
        <dbReference type="ARBA" id="ARBA00022448"/>
    </source>
</evidence>
<feature type="transmembrane region" description="Helical" evidence="10">
    <location>
        <begin position="104"/>
        <end position="123"/>
    </location>
</feature>
<reference evidence="12 13" key="1">
    <citation type="submission" date="2012-11" db="EMBL/GenBank/DDBJ databases">
        <title>The complete genome sequence of Corynebacterium maris Coryn-1 (=DSM 45190).</title>
        <authorList>
            <person name="Schaffert L."/>
            <person name="Albersmeier A."/>
            <person name="Kalinowski J."/>
            <person name="Ruckert C."/>
        </authorList>
    </citation>
    <scope>NUCLEOTIDE SEQUENCE [LARGE SCALE GENOMIC DNA]</scope>
    <source>
        <strain evidence="13">Coryn-1</strain>
    </source>
</reference>
<dbReference type="CDD" id="cd00291">
    <property type="entry name" value="SirA_YedF_YeeD"/>
    <property type="match status" value="1"/>
</dbReference>
<feature type="transmembrane region" description="Helical" evidence="10">
    <location>
        <begin position="69"/>
        <end position="92"/>
    </location>
</feature>
<accession>S5SWK6</accession>
<dbReference type="HOGENOM" id="CLU_050656_0_0_11"/>
<organism evidence="12 13">
    <name type="scientific">Corynebacterium maris DSM 45190</name>
    <dbReference type="NCBI Taxonomy" id="1224163"/>
    <lineage>
        <taxon>Bacteria</taxon>
        <taxon>Bacillati</taxon>
        <taxon>Actinomycetota</taxon>
        <taxon>Actinomycetes</taxon>
        <taxon>Mycobacteriales</taxon>
        <taxon>Corynebacteriaceae</taxon>
        <taxon>Corynebacterium</taxon>
    </lineage>
</organism>
<dbReference type="KEGG" id="cmd:B841_09900"/>
<dbReference type="PANTHER" id="PTHR30574">
    <property type="entry name" value="INNER MEMBRANE PROTEIN YEDE"/>
    <property type="match status" value="1"/>
</dbReference>
<dbReference type="PATRIC" id="fig|1224163.3.peg.1997"/>
<dbReference type="InterPro" id="IPR036868">
    <property type="entry name" value="TusA-like_sf"/>
</dbReference>
<gene>
    <name evidence="12" type="ORF">B841_09900</name>
</gene>
<evidence type="ECO:0000256" key="1">
    <source>
        <dbReference type="ARBA" id="ARBA00004429"/>
    </source>
</evidence>
<keyword evidence="5 10" id="KW-0812">Transmembrane</keyword>
<evidence type="ECO:0000256" key="10">
    <source>
        <dbReference type="SAM" id="Phobius"/>
    </source>
</evidence>
<keyword evidence="3" id="KW-1003">Cell membrane</keyword>
<dbReference type="InterPro" id="IPR007272">
    <property type="entry name" value="Sulf_transp_TsuA/YedE"/>
</dbReference>
<comment type="similarity">
    <text evidence="8">Belongs to the TsuA/YedE (TC 9.B.102) family.</text>
</comment>
<evidence type="ECO:0000259" key="11">
    <source>
        <dbReference type="PROSITE" id="PS01148"/>
    </source>
</evidence>
<dbReference type="InterPro" id="IPR001455">
    <property type="entry name" value="TusA-like"/>
</dbReference>
<name>S5SWK6_9CORY</name>
<comment type="subcellular location">
    <subcellularLocation>
        <location evidence="1">Cell inner membrane</location>
        <topology evidence="1">Multi-pass membrane protein</topology>
    </subcellularLocation>
</comment>
<evidence type="ECO:0000256" key="9">
    <source>
        <dbReference type="SAM" id="MobiDB-lite"/>
    </source>
</evidence>
<dbReference type="GO" id="GO:0005886">
    <property type="term" value="C:plasma membrane"/>
    <property type="evidence" value="ECO:0007669"/>
    <property type="project" value="UniProtKB-SubCell"/>
</dbReference>
<keyword evidence="7 10" id="KW-0472">Membrane</keyword>
<feature type="transmembrane region" description="Helical" evidence="10">
    <location>
        <begin position="309"/>
        <end position="328"/>
    </location>
</feature>
<feature type="transmembrane region" description="Helical" evidence="10">
    <location>
        <begin position="189"/>
        <end position="208"/>
    </location>
</feature>
<dbReference type="PANTHER" id="PTHR30574:SF1">
    <property type="entry name" value="SULPHUR TRANSPORT DOMAIN-CONTAINING PROTEIN"/>
    <property type="match status" value="1"/>
</dbReference>
<dbReference type="Proteomes" id="UP000015388">
    <property type="component" value="Chromosome"/>
</dbReference>
<dbReference type="SUPFAM" id="SSF64307">
    <property type="entry name" value="SirA-like"/>
    <property type="match status" value="1"/>
</dbReference>
<dbReference type="AlphaFoldDB" id="S5SWK6"/>
<evidence type="ECO:0000256" key="3">
    <source>
        <dbReference type="ARBA" id="ARBA00022475"/>
    </source>
</evidence>
<keyword evidence="13" id="KW-1185">Reference proteome</keyword>
<keyword evidence="4" id="KW-0997">Cell inner membrane</keyword>
<dbReference type="OrthoDB" id="9794165at2"/>
<feature type="compositionally biased region" description="Low complexity" evidence="9">
    <location>
        <begin position="337"/>
        <end position="350"/>
    </location>
</feature>
<keyword evidence="2" id="KW-0813">Transport</keyword>
<dbReference type="PROSITE" id="PS01148">
    <property type="entry name" value="UPF0033"/>
    <property type="match status" value="1"/>
</dbReference>
<dbReference type="eggNOG" id="COG2391">
    <property type="taxonomic scope" value="Bacteria"/>
</dbReference>
<feature type="transmembrane region" description="Helical" evidence="10">
    <location>
        <begin position="277"/>
        <end position="297"/>
    </location>
</feature>
<dbReference type="RefSeq" id="WP_020935385.1">
    <property type="nucleotide sequence ID" value="NC_021915.1"/>
</dbReference>
<dbReference type="eggNOG" id="COG0425">
    <property type="taxonomic scope" value="Bacteria"/>
</dbReference>
<feature type="transmembrane region" description="Helical" evidence="10">
    <location>
        <begin position="6"/>
        <end position="27"/>
    </location>
</feature>
<evidence type="ECO:0000256" key="8">
    <source>
        <dbReference type="ARBA" id="ARBA00035655"/>
    </source>
</evidence>
<evidence type="ECO:0000313" key="13">
    <source>
        <dbReference type="Proteomes" id="UP000015388"/>
    </source>
</evidence>
<feature type="transmembrane region" description="Helical" evidence="10">
    <location>
        <begin position="239"/>
        <end position="257"/>
    </location>
</feature>
<keyword evidence="6 10" id="KW-1133">Transmembrane helix</keyword>
<sequence length="476" mass="49204">MIVSGLILGAVLGVVLQRGRFCVTGMLRDIWLSGTYRNLVALLIVIAVHAVGLAALTSTGVIAPDYSTFAPAAVIVGGLIFGLGIILAGGCASGTWYRSGEGLVGSWIALVMYAVSAAAMKYGPLAGFDSWMKSWDTGLTTVPEALGVSPWWFALAIALVTAALARHFLLQDAAKPKVTLNQPWYKKPLHMYTAGAIVGVIGVIAWPLSAATGRNSGLGITTPTADTLTYATTADPARLNWGTLLVLGLLVGSFIAAKATGEFRVRVPDAKTSVRSVWGGLMMGVGASLAGGCTVGNGMVETSLFSFKGWIAMVFIFLGVGLGAKLWIKPKSGSATPTTAAPAAGTYSTPQSLDHGAPANPVDPITPPAGPAGTGNLAVATGLISMAPRPKVSEKVRTLSEGRYALDTMGAVCPFPLVEAKDVMNTLQPGDELIIAFDCTQATDSIPQWAADDGHSVSDFRQNGDAGWEVTLVKGG</sequence>
<evidence type="ECO:0000256" key="4">
    <source>
        <dbReference type="ARBA" id="ARBA00022519"/>
    </source>
</evidence>
<dbReference type="Gene3D" id="3.30.110.40">
    <property type="entry name" value="TusA-like domain"/>
    <property type="match status" value="1"/>
</dbReference>